<dbReference type="EMBL" id="JAULSV010000004">
    <property type="protein sequence ID" value="KAK0645369.1"/>
    <property type="molecule type" value="Genomic_DNA"/>
</dbReference>
<protein>
    <submittedName>
        <fullName evidence="2">Carboxylesterase family protein-like protein</fullName>
    </submittedName>
</protein>
<dbReference type="InterPro" id="IPR002018">
    <property type="entry name" value="CarbesteraseB"/>
</dbReference>
<comment type="caution">
    <text evidence="2">The sequence shown here is derived from an EMBL/GenBank/DDBJ whole genome shotgun (WGS) entry which is preliminary data.</text>
</comment>
<name>A0AA39Y444_9PEZI</name>
<dbReference type="InterPro" id="IPR029058">
    <property type="entry name" value="AB_hydrolase_fold"/>
</dbReference>
<dbReference type="Gene3D" id="3.40.50.1820">
    <property type="entry name" value="alpha/beta hydrolase"/>
    <property type="match status" value="1"/>
</dbReference>
<dbReference type="SUPFAM" id="SSF53474">
    <property type="entry name" value="alpha/beta-Hydrolases"/>
    <property type="match status" value="1"/>
</dbReference>
<dbReference type="InterPro" id="IPR050309">
    <property type="entry name" value="Type-B_Carboxylest/Lipase"/>
</dbReference>
<gene>
    <name evidence="2" type="ORF">B0T16DRAFT_329517</name>
</gene>
<accession>A0AA39Y444</accession>
<keyword evidence="3" id="KW-1185">Reference proteome</keyword>
<dbReference type="PANTHER" id="PTHR11559">
    <property type="entry name" value="CARBOXYLESTERASE"/>
    <property type="match status" value="1"/>
</dbReference>
<dbReference type="AlphaFoldDB" id="A0AA39Y444"/>
<organism evidence="2 3">
    <name type="scientific">Cercophora newfieldiana</name>
    <dbReference type="NCBI Taxonomy" id="92897"/>
    <lineage>
        <taxon>Eukaryota</taxon>
        <taxon>Fungi</taxon>
        <taxon>Dikarya</taxon>
        <taxon>Ascomycota</taxon>
        <taxon>Pezizomycotina</taxon>
        <taxon>Sordariomycetes</taxon>
        <taxon>Sordariomycetidae</taxon>
        <taxon>Sordariales</taxon>
        <taxon>Lasiosphaeriaceae</taxon>
        <taxon>Cercophora</taxon>
    </lineage>
</organism>
<reference evidence="2" key="1">
    <citation type="submission" date="2023-06" db="EMBL/GenBank/DDBJ databases">
        <title>Genome-scale phylogeny and comparative genomics of the fungal order Sordariales.</title>
        <authorList>
            <consortium name="Lawrence Berkeley National Laboratory"/>
            <person name="Hensen N."/>
            <person name="Bonometti L."/>
            <person name="Westerberg I."/>
            <person name="Brannstrom I.O."/>
            <person name="Guillou S."/>
            <person name="Cros-Aarteil S."/>
            <person name="Calhoun S."/>
            <person name="Haridas S."/>
            <person name="Kuo A."/>
            <person name="Mondo S."/>
            <person name="Pangilinan J."/>
            <person name="Riley R."/>
            <person name="Labutti K."/>
            <person name="Andreopoulos B."/>
            <person name="Lipzen A."/>
            <person name="Chen C."/>
            <person name="Yanf M."/>
            <person name="Daum C."/>
            <person name="Ng V."/>
            <person name="Clum A."/>
            <person name="Steindorff A."/>
            <person name="Ohm R."/>
            <person name="Martin F."/>
            <person name="Silar P."/>
            <person name="Natvig D."/>
            <person name="Lalanne C."/>
            <person name="Gautier V."/>
            <person name="Ament-Velasquez S.L."/>
            <person name="Kruys A."/>
            <person name="Hutchinson M.I."/>
            <person name="Powell A.J."/>
            <person name="Barry K."/>
            <person name="Miller A.N."/>
            <person name="Grigoriev I.V."/>
            <person name="Debuchy R."/>
            <person name="Gladieux P."/>
            <person name="Thoren M.H."/>
            <person name="Johannesson H."/>
        </authorList>
    </citation>
    <scope>NUCLEOTIDE SEQUENCE</scope>
    <source>
        <strain evidence="2">SMH2532-1</strain>
    </source>
</reference>
<dbReference type="Pfam" id="PF00135">
    <property type="entry name" value="COesterase"/>
    <property type="match status" value="1"/>
</dbReference>
<sequence length="504" mass="55817">MSLWALAIHASCPTILLDYSTIFPSAGNGSLGFCKYQNIRYAAIPTGPLRWAKPQWPLTEHQTNIGNLAQPNVSCATTEDCLFMDIWIPYNRTGNQLAVMVWQYGGGFNIGSKTQQAATQTTPEGLFDLSSDFIFVSFNYRLGITGLATGPSFNHQGGISNAALWDTAHGFRWIQRYIHAFGGDGTRVTAVGHSAGASSLLFAITRFAGHAEQLFSRAFIQSPGYFAGAGHWSAERFWLNVSAAAGCPGGSIECMRGVSFSMLNRAASTSTRASGYVLQPKVDGNFAADTYEAQFYQGNFNFSGELVITHHQHEGNSVPYQGITRESEFREYLRGVFPCMAEEAMDEMFSLYPVEQYESQALRLSDIAQSIEMTARNLAVTHALGNNTWNAQVIIPPATHQTDQPYYWYAPEKLSVVQGVAPSPQEDIHVPTAILMQKYLLSFVITGDPNKLWPEAKGKIYWPKYKEGNQPQGRAMIFNTTGLTIGPYDLSNERSVFWNKALWY</sequence>
<dbReference type="Proteomes" id="UP001174936">
    <property type="component" value="Unassembled WGS sequence"/>
</dbReference>
<evidence type="ECO:0000313" key="2">
    <source>
        <dbReference type="EMBL" id="KAK0645369.1"/>
    </source>
</evidence>
<evidence type="ECO:0000259" key="1">
    <source>
        <dbReference type="Pfam" id="PF00135"/>
    </source>
</evidence>
<feature type="domain" description="Carboxylesterase type B" evidence="1">
    <location>
        <begin position="33"/>
        <end position="470"/>
    </location>
</feature>
<evidence type="ECO:0000313" key="3">
    <source>
        <dbReference type="Proteomes" id="UP001174936"/>
    </source>
</evidence>
<proteinExistence type="predicted"/>